<dbReference type="PANTHER" id="PTHR10476">
    <property type="entry name" value="CHARGED MULTIVESICULAR BODY PROTEIN"/>
    <property type="match status" value="1"/>
</dbReference>
<comment type="caution">
    <text evidence="1">The sequence shown here is derived from an EMBL/GenBank/DDBJ whole genome shotgun (WGS) entry which is preliminary data.</text>
</comment>
<sequence>MGNSAPKKTPKELARENKRIVDRAVRQIDRERTKLDGNEKKLLQEIKMLAKKNQHAPAKALSKDLIRTRNQINQYYIMTSQLKAISMKLSTAEINSSMVDALKGVNHVMEKVNESMDIQSIQQVLREFAKNSEKMEMQQEMMSDAIDAGMDNAEDVDAADKIYGQICDEIGVELAEENEVGKAKIAVSGGAQQQKVGEVDDLQARLDQLKR</sequence>
<dbReference type="EMBL" id="RRYP01013748">
    <property type="protein sequence ID" value="TNV76354.1"/>
    <property type="molecule type" value="Genomic_DNA"/>
</dbReference>
<evidence type="ECO:0000313" key="2">
    <source>
        <dbReference type="Proteomes" id="UP000785679"/>
    </source>
</evidence>
<protein>
    <submittedName>
        <fullName evidence="1">Uncharacterized protein</fullName>
    </submittedName>
</protein>
<dbReference type="Pfam" id="PF03357">
    <property type="entry name" value="Snf7"/>
    <property type="match status" value="1"/>
</dbReference>
<name>A0A8J8SZ95_HALGN</name>
<gene>
    <name evidence="1" type="ORF">FGO68_gene9756</name>
</gene>
<organism evidence="1 2">
    <name type="scientific">Halteria grandinella</name>
    <dbReference type="NCBI Taxonomy" id="5974"/>
    <lineage>
        <taxon>Eukaryota</taxon>
        <taxon>Sar</taxon>
        <taxon>Alveolata</taxon>
        <taxon>Ciliophora</taxon>
        <taxon>Intramacronucleata</taxon>
        <taxon>Spirotrichea</taxon>
        <taxon>Stichotrichia</taxon>
        <taxon>Sporadotrichida</taxon>
        <taxon>Halteriidae</taxon>
        <taxon>Halteria</taxon>
    </lineage>
</organism>
<dbReference type="OrthoDB" id="437544at2759"/>
<dbReference type="InterPro" id="IPR005024">
    <property type="entry name" value="Snf7_fam"/>
</dbReference>
<keyword evidence="2" id="KW-1185">Reference proteome</keyword>
<dbReference type="Gene3D" id="6.10.140.1230">
    <property type="match status" value="1"/>
</dbReference>
<evidence type="ECO:0000313" key="1">
    <source>
        <dbReference type="EMBL" id="TNV76354.1"/>
    </source>
</evidence>
<dbReference type="GO" id="GO:0007034">
    <property type="term" value="P:vacuolar transport"/>
    <property type="evidence" value="ECO:0007669"/>
    <property type="project" value="InterPro"/>
</dbReference>
<dbReference type="Proteomes" id="UP000785679">
    <property type="component" value="Unassembled WGS sequence"/>
</dbReference>
<dbReference type="AlphaFoldDB" id="A0A8J8SZ95"/>
<proteinExistence type="predicted"/>
<reference evidence="1" key="1">
    <citation type="submission" date="2019-06" db="EMBL/GenBank/DDBJ databases">
        <authorList>
            <person name="Zheng W."/>
        </authorList>
    </citation>
    <scope>NUCLEOTIDE SEQUENCE</scope>
    <source>
        <strain evidence="1">QDHG01</strain>
    </source>
</reference>
<accession>A0A8J8SZ95</accession>